<dbReference type="KEGG" id="halg:HUG10_06760"/>
<feature type="transmembrane region" description="Helical" evidence="1">
    <location>
        <begin position="24"/>
        <end position="42"/>
    </location>
</feature>
<dbReference type="GeneID" id="56028519"/>
<keyword evidence="1" id="KW-0472">Membrane</keyword>
<keyword evidence="4" id="KW-1185">Reference proteome</keyword>
<name>A0A7D5L2P7_9EURY</name>
<reference evidence="3 4" key="1">
    <citation type="submission" date="2020-07" db="EMBL/GenBank/DDBJ databases">
        <title>Gai3-2, isolated from salt lake.</title>
        <authorList>
            <person name="Cui H."/>
            <person name="Shi X."/>
        </authorList>
    </citation>
    <scope>NUCLEOTIDE SEQUENCE [LARGE SCALE GENOMIC DNA]</scope>
    <source>
        <strain evidence="3 4">Gai3-2</strain>
    </source>
</reference>
<protein>
    <submittedName>
        <fullName evidence="3">DUF2061 domain-containing protein</fullName>
    </submittedName>
</protein>
<dbReference type="InterPro" id="IPR018638">
    <property type="entry name" value="DUF2061_membrane"/>
</dbReference>
<proteinExistence type="predicted"/>
<evidence type="ECO:0000313" key="3">
    <source>
        <dbReference type="EMBL" id="QLG27263.1"/>
    </source>
</evidence>
<keyword evidence="1" id="KW-1133">Transmembrane helix</keyword>
<dbReference type="AlphaFoldDB" id="A0A7D5L2P7"/>
<keyword evidence="1" id="KW-0812">Transmembrane</keyword>
<evidence type="ECO:0000256" key="1">
    <source>
        <dbReference type="SAM" id="Phobius"/>
    </source>
</evidence>
<organism evidence="3 4">
    <name type="scientific">Halorarum halophilum</name>
    <dbReference type="NCBI Taxonomy" id="2743090"/>
    <lineage>
        <taxon>Archaea</taxon>
        <taxon>Methanobacteriati</taxon>
        <taxon>Methanobacteriota</taxon>
        <taxon>Stenosarchaea group</taxon>
        <taxon>Halobacteria</taxon>
        <taxon>Halobacteriales</taxon>
        <taxon>Haloferacaceae</taxon>
        <taxon>Halorarum</taxon>
    </lineage>
</organism>
<feature type="domain" description="DUF2061" evidence="2">
    <location>
        <begin position="20"/>
        <end position="71"/>
    </location>
</feature>
<gene>
    <name evidence="3" type="ORF">HUG10_06760</name>
</gene>
<dbReference type="Proteomes" id="UP000509750">
    <property type="component" value="Chromosome"/>
</dbReference>
<sequence length="74" mass="8274">MGLHDVQSTWFPPRSHRRSLVKTAGYRLLMVVVTVLVALLVTGSLTQALNIGIVANVVKTGTYYGYERLWARID</sequence>
<dbReference type="EMBL" id="CP058529">
    <property type="protein sequence ID" value="QLG27263.1"/>
    <property type="molecule type" value="Genomic_DNA"/>
</dbReference>
<evidence type="ECO:0000259" key="2">
    <source>
        <dbReference type="Pfam" id="PF09834"/>
    </source>
</evidence>
<dbReference type="Pfam" id="PF09834">
    <property type="entry name" value="DUF2061"/>
    <property type="match status" value="1"/>
</dbReference>
<accession>A0A7D5L2P7</accession>
<evidence type="ECO:0000313" key="4">
    <source>
        <dbReference type="Proteomes" id="UP000509750"/>
    </source>
</evidence>
<dbReference type="RefSeq" id="WP_179168838.1">
    <property type="nucleotide sequence ID" value="NZ_CP058529.1"/>
</dbReference>